<evidence type="ECO:0000256" key="1">
    <source>
        <dbReference type="SAM" id="MobiDB-lite"/>
    </source>
</evidence>
<dbReference type="EMBL" id="JAHZST010000031">
    <property type="protein sequence ID" value="MBW8186574.1"/>
    <property type="molecule type" value="Genomic_DNA"/>
</dbReference>
<dbReference type="Proteomes" id="UP001195963">
    <property type="component" value="Unassembled WGS sequence"/>
</dbReference>
<reference evidence="2 3" key="1">
    <citation type="submission" date="2021-07" db="EMBL/GenBank/DDBJ databases">
        <title>Shewanella sp. nov, isolated from SCS.</title>
        <authorList>
            <person name="Cao W.R."/>
        </authorList>
    </citation>
    <scope>NUCLEOTIDE SEQUENCE [LARGE SCALE GENOMIC DNA]</scope>
    <source>
        <strain evidence="2 3">NR704-98</strain>
    </source>
</reference>
<gene>
    <name evidence="2" type="ORF">K0625_23435</name>
</gene>
<protein>
    <recommendedName>
        <fullName evidence="4">SMP domain-containing protein</fullName>
    </recommendedName>
</protein>
<proteinExistence type="predicted"/>
<dbReference type="RefSeq" id="WP_220111805.1">
    <property type="nucleotide sequence ID" value="NZ_JAHZST010000031.1"/>
</dbReference>
<name>A0ABS7EAI6_9GAMM</name>
<accession>A0ABS7EAI6</accession>
<organism evidence="2 3">
    <name type="scientific">Shewanella nanhaiensis</name>
    <dbReference type="NCBI Taxonomy" id="2864872"/>
    <lineage>
        <taxon>Bacteria</taxon>
        <taxon>Pseudomonadati</taxon>
        <taxon>Pseudomonadota</taxon>
        <taxon>Gammaproteobacteria</taxon>
        <taxon>Alteromonadales</taxon>
        <taxon>Shewanellaceae</taxon>
        <taxon>Shewanella</taxon>
    </lineage>
</organism>
<evidence type="ECO:0000313" key="2">
    <source>
        <dbReference type="EMBL" id="MBW8186574.1"/>
    </source>
</evidence>
<evidence type="ECO:0000313" key="3">
    <source>
        <dbReference type="Proteomes" id="UP001195963"/>
    </source>
</evidence>
<feature type="region of interest" description="Disordered" evidence="1">
    <location>
        <begin position="1"/>
        <end position="32"/>
    </location>
</feature>
<sequence length="52" mass="5401">MSKNKSPMTADAARRIQSETAKQNGGRVPKGSFAARAISAAARNENALKGGK</sequence>
<keyword evidence="3" id="KW-1185">Reference proteome</keyword>
<comment type="caution">
    <text evidence="2">The sequence shown here is derived from an EMBL/GenBank/DDBJ whole genome shotgun (WGS) entry which is preliminary data.</text>
</comment>
<evidence type="ECO:0008006" key="4">
    <source>
        <dbReference type="Google" id="ProtNLM"/>
    </source>
</evidence>